<protein>
    <recommendedName>
        <fullName evidence="4">C1q domain-containing protein</fullName>
    </recommendedName>
</protein>
<keyword evidence="3" id="KW-1185">Reference proteome</keyword>
<dbReference type="Proteomes" id="UP000198521">
    <property type="component" value="Unassembled WGS sequence"/>
</dbReference>
<proteinExistence type="predicted"/>
<sequence length="342" mass="36926">MKKVINNIIIISTLLLCTLISAQSVQKNFINYQGVAKSDSGDILSEESINIQIAIKFGAPDIAASYVENHTITTSTNGVFALLIGNGTAVTGDFDTLQWGGIASYVTVSLNGAEIGTNELMAVPYAITSGDTRWVSNGNDIENINSGNVGIDRTPTAKLDINGDLKLENGTSANEISIDPTLGGNSNNAIPTERAVKTYVDNATATTTPVVFKVRGNGFAVKDLDANTTIETDIWDIRTYDTRNAFNTTTKRFVVPESGYYYLHAVVRQSNTVTTSFFRISFNVDTGIDFTQIVDGDDVKIDVSGIYFLNVGQEVFVSLRNFGAGDVRVDGTGSWFEGYKIN</sequence>
<feature type="chain" id="PRO_5011639873" description="C1q domain-containing protein" evidence="1">
    <location>
        <begin position="23"/>
        <end position="342"/>
    </location>
</feature>
<dbReference type="SUPFAM" id="SSF49842">
    <property type="entry name" value="TNF-like"/>
    <property type="match status" value="1"/>
</dbReference>
<gene>
    <name evidence="2" type="ORF">SAMN04487910_3204</name>
</gene>
<evidence type="ECO:0000313" key="2">
    <source>
        <dbReference type="EMBL" id="SEL73094.1"/>
    </source>
</evidence>
<keyword evidence="1" id="KW-0732">Signal</keyword>
<organism evidence="2 3">
    <name type="scientific">Aquimarina amphilecti</name>
    <dbReference type="NCBI Taxonomy" id="1038014"/>
    <lineage>
        <taxon>Bacteria</taxon>
        <taxon>Pseudomonadati</taxon>
        <taxon>Bacteroidota</taxon>
        <taxon>Flavobacteriia</taxon>
        <taxon>Flavobacteriales</taxon>
        <taxon>Flavobacteriaceae</taxon>
        <taxon>Aquimarina</taxon>
    </lineage>
</organism>
<dbReference type="EMBL" id="FOAB01000005">
    <property type="protein sequence ID" value="SEL73094.1"/>
    <property type="molecule type" value="Genomic_DNA"/>
</dbReference>
<feature type="signal peptide" evidence="1">
    <location>
        <begin position="1"/>
        <end position="22"/>
    </location>
</feature>
<reference evidence="2 3" key="1">
    <citation type="submission" date="2016-10" db="EMBL/GenBank/DDBJ databases">
        <authorList>
            <person name="de Groot N.N."/>
        </authorList>
    </citation>
    <scope>NUCLEOTIDE SEQUENCE [LARGE SCALE GENOMIC DNA]</scope>
    <source>
        <strain evidence="2 3">DSM 25232</strain>
    </source>
</reference>
<name>A0A1H7SMX3_AQUAM</name>
<dbReference type="AlphaFoldDB" id="A0A1H7SMX3"/>
<accession>A0A1H7SMX3</accession>
<evidence type="ECO:0000256" key="1">
    <source>
        <dbReference type="SAM" id="SignalP"/>
    </source>
</evidence>
<evidence type="ECO:0000313" key="3">
    <source>
        <dbReference type="Proteomes" id="UP000198521"/>
    </source>
</evidence>
<dbReference type="RefSeq" id="WP_091410278.1">
    <property type="nucleotide sequence ID" value="NZ_FOAB01000005.1"/>
</dbReference>
<dbReference type="Gene3D" id="2.60.120.40">
    <property type="match status" value="1"/>
</dbReference>
<dbReference type="STRING" id="1038014.SAMN04487910_3204"/>
<evidence type="ECO:0008006" key="4">
    <source>
        <dbReference type="Google" id="ProtNLM"/>
    </source>
</evidence>
<dbReference type="InterPro" id="IPR008983">
    <property type="entry name" value="Tumour_necrosis_fac-like_dom"/>
</dbReference>
<dbReference type="OrthoDB" id="1488700at2"/>